<dbReference type="EMBL" id="RAQU01000149">
    <property type="protein sequence ID" value="RKK02477.1"/>
    <property type="molecule type" value="Genomic_DNA"/>
</dbReference>
<dbReference type="Proteomes" id="UP000278036">
    <property type="component" value="Unassembled WGS sequence"/>
</dbReference>
<evidence type="ECO:0000313" key="4">
    <source>
        <dbReference type="EMBL" id="RMI24866.1"/>
    </source>
</evidence>
<proteinExistence type="predicted"/>
<name>A0A3A9J5J3_9PROT</name>
<dbReference type="Proteomes" id="UP000274097">
    <property type="component" value="Unassembled WGS sequence"/>
</dbReference>
<feature type="signal peptide" evidence="1">
    <location>
        <begin position="1"/>
        <end position="22"/>
    </location>
</feature>
<evidence type="ECO:0000313" key="5">
    <source>
        <dbReference type="Proteomes" id="UP000274097"/>
    </source>
</evidence>
<accession>A0A3A9J5J3</accession>
<evidence type="ECO:0000313" key="3">
    <source>
        <dbReference type="EMBL" id="RKK02477.1"/>
    </source>
</evidence>
<feature type="domain" description="Ice-binding protein C-terminal" evidence="2">
    <location>
        <begin position="189"/>
        <end position="211"/>
    </location>
</feature>
<evidence type="ECO:0000256" key="1">
    <source>
        <dbReference type="SAM" id="SignalP"/>
    </source>
</evidence>
<evidence type="ECO:0000259" key="2">
    <source>
        <dbReference type="Pfam" id="PF07589"/>
    </source>
</evidence>
<keyword evidence="5" id="KW-1185">Reference proteome</keyword>
<reference evidence="3 6" key="1">
    <citation type="submission" date="2018-09" db="EMBL/GenBank/DDBJ databases">
        <title>Roseomonas sp. nov., isolated from feces of Tibetan antelopes in the Qinghai-Tibet plateau, China.</title>
        <authorList>
            <person name="Tian Z."/>
        </authorList>
    </citation>
    <scope>NUCLEOTIDE SEQUENCE [LARGE SCALE GENOMIC DNA]</scope>
    <source>
        <strain evidence="4 5">Z23</strain>
        <strain evidence="3 6">Z24</strain>
    </source>
</reference>
<dbReference type="InParanoid" id="A0A3A9J5J3"/>
<protein>
    <submittedName>
        <fullName evidence="3">PEP-CTERM sorting domain-containing protein</fullName>
    </submittedName>
</protein>
<keyword evidence="1" id="KW-0732">Signal</keyword>
<gene>
    <name evidence="3" type="ORF">D6Z83_19585</name>
    <name evidence="4" type="ORF">EBE87_12050</name>
</gene>
<feature type="chain" id="PRO_5017307907" evidence="1">
    <location>
        <begin position="23"/>
        <end position="214"/>
    </location>
</feature>
<organism evidence="3 6">
    <name type="scientific">Teichococcus wenyumeiae</name>
    <dbReference type="NCBI Taxonomy" id="2478470"/>
    <lineage>
        <taxon>Bacteria</taxon>
        <taxon>Pseudomonadati</taxon>
        <taxon>Pseudomonadota</taxon>
        <taxon>Alphaproteobacteria</taxon>
        <taxon>Acetobacterales</taxon>
        <taxon>Roseomonadaceae</taxon>
        <taxon>Roseomonas</taxon>
    </lineage>
</organism>
<dbReference type="InterPro" id="IPR013424">
    <property type="entry name" value="Ice-binding_C"/>
</dbReference>
<comment type="caution">
    <text evidence="3">The sequence shown here is derived from an EMBL/GenBank/DDBJ whole genome shotgun (WGS) entry which is preliminary data.</text>
</comment>
<dbReference type="EMBL" id="RFLX01000007">
    <property type="protein sequence ID" value="RMI24866.1"/>
    <property type="molecule type" value="Genomic_DNA"/>
</dbReference>
<sequence length="214" mass="21485">MRALGMAAILAAFFLAGGSARATLIDFDSQGLTGPSIFAAASPSSGPLAVATGDGTVTFSGGVVLENTTFLPANQTALYGTAHFGTGLSNQLVIAFAAPVTNFLVDVVNGLSTAATYRVSDNLGNSSDFTLASNGDSGVTRVGFATAGSTITITSLTTPLSIFDFFIDNVAFNLPIACDPSSCAGGAIPVPEPGSLALLMSGLVGLGLVRRRAR</sequence>
<dbReference type="Pfam" id="PF07589">
    <property type="entry name" value="PEP-CTERM"/>
    <property type="match status" value="1"/>
</dbReference>
<dbReference type="AlphaFoldDB" id="A0A3A9J5J3"/>
<dbReference type="NCBIfam" id="TIGR02595">
    <property type="entry name" value="PEP_CTERM"/>
    <property type="match status" value="1"/>
</dbReference>
<evidence type="ECO:0000313" key="6">
    <source>
        <dbReference type="Proteomes" id="UP000278036"/>
    </source>
</evidence>